<reference evidence="2" key="1">
    <citation type="submission" date="2020-06" db="EMBL/GenBank/DDBJ databases">
        <title>Draft genome sequences of strains closely related to Aspergillus parafelis and Aspergillus hiratsukae.</title>
        <authorList>
            <person name="Dos Santos R.A.C."/>
            <person name="Rivero-Menendez O."/>
            <person name="Steenwyk J.L."/>
            <person name="Mead M.E."/>
            <person name="Goldman G.H."/>
            <person name="Alastruey-Izquierdo A."/>
            <person name="Rokas A."/>
        </authorList>
    </citation>
    <scope>NUCLEOTIDE SEQUENCE</scope>
    <source>
        <strain evidence="2">CNM-CM7691</strain>
    </source>
</reference>
<feature type="region of interest" description="Disordered" evidence="1">
    <location>
        <begin position="521"/>
        <end position="548"/>
    </location>
</feature>
<feature type="compositionally biased region" description="Polar residues" evidence="1">
    <location>
        <begin position="677"/>
        <end position="691"/>
    </location>
</feature>
<dbReference type="AlphaFoldDB" id="A0A8H6QWY9"/>
<gene>
    <name evidence="2" type="ORF">CNMCM7691_001008</name>
</gene>
<proteinExistence type="predicted"/>
<feature type="region of interest" description="Disordered" evidence="1">
    <location>
        <begin position="1"/>
        <end position="87"/>
    </location>
</feature>
<name>A0A8H6QWY9_9EURO</name>
<sequence>MGSSHSVQSKDERRRSNRLSKPPTKNVTISPTSPISPGQASAVTTDALPWQNPWTGTTIPVSPSVHYHRAQRSQSFPSRPPQSEAPWGLANEVSESCVVFEETDESSPQSPCTDLGSPVSLSRQTSARPSRQALLRPTTLHSSHHLSYVQSVHPTRSYSMHTLPGKAKGCVHDRAFEEAASSNTHFMVDSQGFSLMRRRSLLTKPGVATRRSVKGAIGRLPPSIDQGYGHSFNHVDSRLRAQEAVCTQSPTQVRPPTPSDREYTHLGNLKLGSLRVVNGSASPSPSDRSRLDEVRSSTPEADENAVQSAASWRNRDVGQNNEDASPTSESPENATLRSVRRVVEECLQDASEGQPLKKSLASLLRIPSLPDSKKPDDFPASPFSFEKSPINIYPHCQDPYLFSKEIDDEGISVADDGEIFDHQGMPTAPEKPDTMRSPRFHKKADSGYSSATSVRSLQDGRSRASIDSQASRRRSPDYHPFALGDTAKTFQIREEPGNQLVMRRHVSLQGHRASFIADASTSTMCHEPQETSSYRRSRSSSYSFPHNPNRSHFRTHYCAQLRNTESIANRAPHSSILQMEHSDLEAARGVRDKDHTAQPSEPRDLSCHSQLDHTKEAVDDIRFQSNRLLRSASESNFAHRGSRSASTRGTGPKRKAVARIWSQRPGIEAPPLPVSPISDTFGSSADQTRSACASEPARGRGQSRGIELQHRRLPMAKPHAQKRSDIYLATSPFIFT</sequence>
<organism evidence="2 3">
    <name type="scientific">Aspergillus felis</name>
    <dbReference type="NCBI Taxonomy" id="1287682"/>
    <lineage>
        <taxon>Eukaryota</taxon>
        <taxon>Fungi</taxon>
        <taxon>Dikarya</taxon>
        <taxon>Ascomycota</taxon>
        <taxon>Pezizomycotina</taxon>
        <taxon>Eurotiomycetes</taxon>
        <taxon>Eurotiomycetidae</taxon>
        <taxon>Eurotiales</taxon>
        <taxon>Aspergillaceae</taxon>
        <taxon>Aspergillus</taxon>
        <taxon>Aspergillus subgen. Fumigati</taxon>
    </lineage>
</organism>
<keyword evidence="3" id="KW-1185">Reference proteome</keyword>
<evidence type="ECO:0000256" key="1">
    <source>
        <dbReference type="SAM" id="MobiDB-lite"/>
    </source>
</evidence>
<feature type="region of interest" description="Disordered" evidence="1">
    <location>
        <begin position="586"/>
        <end position="610"/>
    </location>
</feature>
<feature type="region of interest" description="Disordered" evidence="1">
    <location>
        <begin position="422"/>
        <end position="482"/>
    </location>
</feature>
<feature type="region of interest" description="Disordered" evidence="1">
    <location>
        <begin position="101"/>
        <end position="131"/>
    </location>
</feature>
<feature type="compositionally biased region" description="Polar residues" evidence="1">
    <location>
        <begin position="305"/>
        <end position="336"/>
    </location>
</feature>
<feature type="compositionally biased region" description="Polar residues" evidence="1">
    <location>
        <begin position="119"/>
        <end position="129"/>
    </location>
</feature>
<feature type="region of interest" description="Disordered" evidence="1">
    <location>
        <begin position="276"/>
        <end position="337"/>
    </location>
</feature>
<accession>A0A8H6QWY9</accession>
<dbReference type="EMBL" id="JACBAG010001804">
    <property type="protein sequence ID" value="KAF7181711.1"/>
    <property type="molecule type" value="Genomic_DNA"/>
</dbReference>
<evidence type="ECO:0000313" key="2">
    <source>
        <dbReference type="EMBL" id="KAF7181711.1"/>
    </source>
</evidence>
<evidence type="ECO:0000313" key="3">
    <source>
        <dbReference type="Proteomes" id="UP000641853"/>
    </source>
</evidence>
<feature type="compositionally biased region" description="Polar residues" evidence="1">
    <location>
        <begin position="23"/>
        <end position="44"/>
    </location>
</feature>
<feature type="compositionally biased region" description="Polar residues" evidence="1">
    <location>
        <begin position="52"/>
        <end position="61"/>
    </location>
</feature>
<dbReference type="Proteomes" id="UP000641853">
    <property type="component" value="Unassembled WGS sequence"/>
</dbReference>
<feature type="compositionally biased region" description="Polar residues" evidence="1">
    <location>
        <begin position="447"/>
        <end position="456"/>
    </location>
</feature>
<protein>
    <submittedName>
        <fullName evidence="2">Uncharacterized protein</fullName>
    </submittedName>
</protein>
<comment type="caution">
    <text evidence="2">The sequence shown here is derived from an EMBL/GenBank/DDBJ whole genome shotgun (WGS) entry which is preliminary data.</text>
</comment>
<feature type="region of interest" description="Disordered" evidence="1">
    <location>
        <begin position="633"/>
        <end position="708"/>
    </location>
</feature>